<keyword evidence="3" id="KW-1185">Reference proteome</keyword>
<dbReference type="PANTHER" id="PTHR40590">
    <property type="entry name" value="CYTOPLASMIC PROTEIN-RELATED"/>
    <property type="match status" value="1"/>
</dbReference>
<gene>
    <name evidence="2" type="ORF">EQG66_11080</name>
</gene>
<feature type="signal peptide" evidence="1">
    <location>
        <begin position="1"/>
        <end position="18"/>
    </location>
</feature>
<dbReference type="CDD" id="cd14789">
    <property type="entry name" value="Tiki"/>
    <property type="match status" value="1"/>
</dbReference>
<organism evidence="2 3">
    <name type="scientific">Sphingobium fluviale</name>
    <dbReference type="NCBI Taxonomy" id="2506423"/>
    <lineage>
        <taxon>Bacteria</taxon>
        <taxon>Pseudomonadati</taxon>
        <taxon>Pseudomonadota</taxon>
        <taxon>Alphaproteobacteria</taxon>
        <taxon>Sphingomonadales</taxon>
        <taxon>Sphingomonadaceae</taxon>
        <taxon>Sphingobium</taxon>
    </lineage>
</organism>
<dbReference type="Pfam" id="PF01963">
    <property type="entry name" value="TraB_PrgY_gumN"/>
    <property type="match status" value="1"/>
</dbReference>
<dbReference type="PROSITE" id="PS51257">
    <property type="entry name" value="PROKAR_LIPOPROTEIN"/>
    <property type="match status" value="1"/>
</dbReference>
<name>A0A4Q1KF52_9SPHN</name>
<evidence type="ECO:0000256" key="1">
    <source>
        <dbReference type="SAM" id="SignalP"/>
    </source>
</evidence>
<evidence type="ECO:0000313" key="2">
    <source>
        <dbReference type="EMBL" id="RXR27629.1"/>
    </source>
</evidence>
<accession>A0A4Q1KF52</accession>
<reference evidence="3" key="1">
    <citation type="submission" date="2019-01" db="EMBL/GenBank/DDBJ databases">
        <title>Cytophagaceae bacterium strain CAR-16.</title>
        <authorList>
            <person name="Chen W.-M."/>
        </authorList>
    </citation>
    <scope>NUCLEOTIDE SEQUENCE [LARGE SCALE GENOMIC DNA]</scope>
    <source>
        <strain evidence="3">CHR27</strain>
    </source>
</reference>
<keyword evidence="1" id="KW-0732">Signal</keyword>
<dbReference type="EMBL" id="SBKP01000011">
    <property type="protein sequence ID" value="RXR27629.1"/>
    <property type="molecule type" value="Genomic_DNA"/>
</dbReference>
<protein>
    <submittedName>
        <fullName evidence="2">TraB/GumN family protein</fullName>
    </submittedName>
</protein>
<proteinExistence type="predicted"/>
<dbReference type="RefSeq" id="WP_129404658.1">
    <property type="nucleotide sequence ID" value="NZ_SBKP01000011.1"/>
</dbReference>
<sequence length="307" mass="33162">MIARMLRFMPLLTTVALACSAPVSGGAKTGAVPPSDGLIHATPALWAVKDADTTIYLFGTVHLLKPDVRWFEGDVKAAFDSADTLVIEVSQDDPAKLAATFARLATNPNGPTVSQLLTPKQNARYAAALKTYNIPPEAMERVDPWLVAINLSVTPLMQLGYRQELGADKVLEAAAAQSGKAVVGLESAEEQLGIFDALPRDVQIEYLNATLEGLPEAEKEFSTLIGNWSRGRADALARQMNESLKDTPELAKPLLLDRNVRWAAWIEKRMDQPGTVFIAVGAGHLAGKGSVIELLGQKRLVVRRSTK</sequence>
<feature type="chain" id="PRO_5020686027" evidence="1">
    <location>
        <begin position="19"/>
        <end position="307"/>
    </location>
</feature>
<dbReference type="PANTHER" id="PTHR40590:SF1">
    <property type="entry name" value="CYTOPLASMIC PROTEIN"/>
    <property type="match status" value="1"/>
</dbReference>
<dbReference type="InterPro" id="IPR002816">
    <property type="entry name" value="TraB/PrgY/GumN_fam"/>
</dbReference>
<dbReference type="InterPro" id="IPR047111">
    <property type="entry name" value="YbaP-like"/>
</dbReference>
<dbReference type="AlphaFoldDB" id="A0A4Q1KF52"/>
<evidence type="ECO:0000313" key="3">
    <source>
        <dbReference type="Proteomes" id="UP000290958"/>
    </source>
</evidence>
<dbReference type="OrthoDB" id="9806326at2"/>
<dbReference type="Proteomes" id="UP000290958">
    <property type="component" value="Unassembled WGS sequence"/>
</dbReference>
<comment type="caution">
    <text evidence="2">The sequence shown here is derived from an EMBL/GenBank/DDBJ whole genome shotgun (WGS) entry which is preliminary data.</text>
</comment>